<dbReference type="PANTHER" id="PTHR11695:SF294">
    <property type="entry name" value="RETICULON-4-INTERACTING PROTEIN 1, MITOCHONDRIAL"/>
    <property type="match status" value="1"/>
</dbReference>
<dbReference type="RefSeq" id="WP_146136620.1">
    <property type="nucleotide sequence ID" value="NZ_PVTD01000001.1"/>
</dbReference>
<dbReference type="SUPFAM" id="SSF51735">
    <property type="entry name" value="NAD(P)-binding Rossmann-fold domains"/>
    <property type="match status" value="1"/>
</dbReference>
<dbReference type="Proteomes" id="UP000239480">
    <property type="component" value="Unassembled WGS sequence"/>
</dbReference>
<dbReference type="EMBL" id="PVTD01000001">
    <property type="protein sequence ID" value="PRY26289.1"/>
    <property type="molecule type" value="Genomic_DNA"/>
</dbReference>
<dbReference type="Gene3D" id="3.90.180.10">
    <property type="entry name" value="Medium-chain alcohol dehydrogenases, catalytic domain"/>
    <property type="match status" value="1"/>
</dbReference>
<evidence type="ECO:0000313" key="3">
    <source>
        <dbReference type="Proteomes" id="UP000239480"/>
    </source>
</evidence>
<dbReference type="InterPro" id="IPR011032">
    <property type="entry name" value="GroES-like_sf"/>
</dbReference>
<accession>A0A2T0RYM9</accession>
<keyword evidence="3" id="KW-1185">Reference proteome</keyword>
<evidence type="ECO:0000259" key="1">
    <source>
        <dbReference type="SMART" id="SM00829"/>
    </source>
</evidence>
<dbReference type="Pfam" id="PF13602">
    <property type="entry name" value="ADH_zinc_N_2"/>
    <property type="match status" value="1"/>
</dbReference>
<gene>
    <name evidence="2" type="ORF">CLV78_101384</name>
</gene>
<dbReference type="GO" id="GO:0016491">
    <property type="term" value="F:oxidoreductase activity"/>
    <property type="evidence" value="ECO:0007669"/>
    <property type="project" value="InterPro"/>
</dbReference>
<dbReference type="CDD" id="cd08267">
    <property type="entry name" value="MDR1"/>
    <property type="match status" value="1"/>
</dbReference>
<name>A0A2T0RYM9_9RHOB</name>
<dbReference type="SUPFAM" id="SSF50129">
    <property type="entry name" value="GroES-like"/>
    <property type="match status" value="1"/>
</dbReference>
<dbReference type="OrthoDB" id="5295340at2"/>
<dbReference type="InterPro" id="IPR013154">
    <property type="entry name" value="ADH-like_N"/>
</dbReference>
<reference evidence="2 3" key="1">
    <citation type="submission" date="2018-03" db="EMBL/GenBank/DDBJ databases">
        <title>Genomic Encyclopedia of Archaeal and Bacterial Type Strains, Phase II (KMG-II): from individual species to whole genera.</title>
        <authorList>
            <person name="Goeker M."/>
        </authorList>
    </citation>
    <scope>NUCLEOTIDE SEQUENCE [LARGE SCALE GENOMIC DNA]</scope>
    <source>
        <strain evidence="2 3">DSM 29328</strain>
    </source>
</reference>
<protein>
    <submittedName>
        <fullName evidence="2">NADPH:quinone reductase-like Zn-dependent oxidoreductase</fullName>
    </submittedName>
</protein>
<sequence length="331" mass="35196">MRAATYRKYGGPEVLKIEEIARPEPGPGQVRVRVEASSVTTADWRLRAAAFPSFTWLPGRLMFGLRRPRKPVLGGDFAGRIDAVGDGVTEFQPGDPVYGFSGIGAHAEYLVMDAGAAIVPRPASLSAREAAALPFGALAALVFLRDFAKLKPGERVLILGATGGVGAYAVQIARALGARVDGVTSAANAALARDLGAQTVLDYRTEDFADSGQTWDVILDPVGVSTPSEARKALASDGRFVALNMDWATLFAALTNRFRRGPKVVIGVNGDRREDLDALTEMIAEGSLRPVIDEVFQLSQITEAHAKVESRHRAGAVVLDMTGQAEAPSRS</sequence>
<dbReference type="PANTHER" id="PTHR11695">
    <property type="entry name" value="ALCOHOL DEHYDROGENASE RELATED"/>
    <property type="match status" value="1"/>
</dbReference>
<dbReference type="InterPro" id="IPR036291">
    <property type="entry name" value="NAD(P)-bd_dom_sf"/>
</dbReference>
<comment type="caution">
    <text evidence="2">The sequence shown here is derived from an EMBL/GenBank/DDBJ whole genome shotgun (WGS) entry which is preliminary data.</text>
</comment>
<feature type="domain" description="Enoyl reductase (ER)" evidence="1">
    <location>
        <begin position="10"/>
        <end position="319"/>
    </location>
</feature>
<dbReference type="InterPro" id="IPR050700">
    <property type="entry name" value="YIM1/Zinc_Alcohol_DH_Fams"/>
</dbReference>
<dbReference type="Gene3D" id="3.40.50.720">
    <property type="entry name" value="NAD(P)-binding Rossmann-like Domain"/>
    <property type="match status" value="1"/>
</dbReference>
<proteinExistence type="predicted"/>
<dbReference type="InterPro" id="IPR020843">
    <property type="entry name" value="ER"/>
</dbReference>
<evidence type="ECO:0000313" key="2">
    <source>
        <dbReference type="EMBL" id="PRY26289.1"/>
    </source>
</evidence>
<dbReference type="SMART" id="SM00829">
    <property type="entry name" value="PKS_ER"/>
    <property type="match status" value="1"/>
</dbReference>
<organism evidence="2 3">
    <name type="scientific">Aliiruegeria haliotis</name>
    <dbReference type="NCBI Taxonomy" id="1280846"/>
    <lineage>
        <taxon>Bacteria</taxon>
        <taxon>Pseudomonadati</taxon>
        <taxon>Pseudomonadota</taxon>
        <taxon>Alphaproteobacteria</taxon>
        <taxon>Rhodobacterales</taxon>
        <taxon>Roseobacteraceae</taxon>
        <taxon>Aliiruegeria</taxon>
    </lineage>
</organism>
<dbReference type="AlphaFoldDB" id="A0A2T0RYM9"/>
<dbReference type="Pfam" id="PF08240">
    <property type="entry name" value="ADH_N"/>
    <property type="match status" value="1"/>
</dbReference>